<evidence type="ECO:0000313" key="2">
    <source>
        <dbReference type="Proteomes" id="UP001419268"/>
    </source>
</evidence>
<organism evidence="1 2">
    <name type="scientific">Stephania cephalantha</name>
    <dbReference type="NCBI Taxonomy" id="152367"/>
    <lineage>
        <taxon>Eukaryota</taxon>
        <taxon>Viridiplantae</taxon>
        <taxon>Streptophyta</taxon>
        <taxon>Embryophyta</taxon>
        <taxon>Tracheophyta</taxon>
        <taxon>Spermatophyta</taxon>
        <taxon>Magnoliopsida</taxon>
        <taxon>Ranunculales</taxon>
        <taxon>Menispermaceae</taxon>
        <taxon>Menispermoideae</taxon>
        <taxon>Cissampelideae</taxon>
        <taxon>Stephania</taxon>
    </lineage>
</organism>
<evidence type="ECO:0000313" key="1">
    <source>
        <dbReference type="EMBL" id="KAK9125878.1"/>
    </source>
</evidence>
<reference evidence="1 2" key="1">
    <citation type="submission" date="2024-01" db="EMBL/GenBank/DDBJ databases">
        <title>Genome assemblies of Stephania.</title>
        <authorList>
            <person name="Yang L."/>
        </authorList>
    </citation>
    <scope>NUCLEOTIDE SEQUENCE [LARGE SCALE GENOMIC DNA]</scope>
    <source>
        <strain evidence="1">JXDWG</strain>
        <tissue evidence="1">Leaf</tissue>
    </source>
</reference>
<dbReference type="Proteomes" id="UP001419268">
    <property type="component" value="Unassembled WGS sequence"/>
</dbReference>
<comment type="caution">
    <text evidence="1">The sequence shown here is derived from an EMBL/GenBank/DDBJ whole genome shotgun (WGS) entry which is preliminary data.</text>
</comment>
<gene>
    <name evidence="1" type="ORF">Scep_014724</name>
</gene>
<name>A0AAP0J1V4_9MAGN</name>
<protein>
    <submittedName>
        <fullName evidence="1">Uncharacterized protein</fullName>
    </submittedName>
</protein>
<proteinExistence type="predicted"/>
<dbReference type="EMBL" id="JBBNAG010000006">
    <property type="protein sequence ID" value="KAK9125878.1"/>
    <property type="molecule type" value="Genomic_DNA"/>
</dbReference>
<keyword evidence="2" id="KW-1185">Reference proteome</keyword>
<dbReference type="AlphaFoldDB" id="A0AAP0J1V4"/>
<sequence length="56" mass="6309">MVFFSFELELDGNDKIAHLYKHSTLPQHTFESILGAPPHSSLISNRNPRGLLAVVY</sequence>
<accession>A0AAP0J1V4</accession>